<dbReference type="OrthoDB" id="9781927at2"/>
<evidence type="ECO:0000313" key="2">
    <source>
        <dbReference type="EMBL" id="BBO76571.1"/>
    </source>
</evidence>
<evidence type="ECO:0008006" key="4">
    <source>
        <dbReference type="Google" id="ProtNLM"/>
    </source>
</evidence>
<dbReference type="Proteomes" id="UP000427769">
    <property type="component" value="Chromosome"/>
</dbReference>
<organism evidence="2 3">
    <name type="scientific">Desulfosarcina widdelii</name>
    <dbReference type="NCBI Taxonomy" id="947919"/>
    <lineage>
        <taxon>Bacteria</taxon>
        <taxon>Pseudomonadati</taxon>
        <taxon>Thermodesulfobacteriota</taxon>
        <taxon>Desulfobacteria</taxon>
        <taxon>Desulfobacterales</taxon>
        <taxon>Desulfosarcinaceae</taxon>
        <taxon>Desulfosarcina</taxon>
    </lineage>
</organism>
<keyword evidence="1" id="KW-0812">Transmembrane</keyword>
<dbReference type="InterPro" id="IPR007404">
    <property type="entry name" value="YdjM-like"/>
</dbReference>
<evidence type="ECO:0000313" key="3">
    <source>
        <dbReference type="Proteomes" id="UP000427769"/>
    </source>
</evidence>
<dbReference type="KEGG" id="dwd:DSCW_39880"/>
<proteinExistence type="predicted"/>
<evidence type="ECO:0000256" key="1">
    <source>
        <dbReference type="SAM" id="Phobius"/>
    </source>
</evidence>
<feature type="transmembrane region" description="Helical" evidence="1">
    <location>
        <begin position="86"/>
        <end position="108"/>
    </location>
</feature>
<protein>
    <recommendedName>
        <fullName evidence="4">Metal-dependent hydrolase</fullName>
    </recommendedName>
</protein>
<keyword evidence="1" id="KW-1133">Transmembrane helix</keyword>
<dbReference type="Pfam" id="PF04307">
    <property type="entry name" value="YdjM"/>
    <property type="match status" value="1"/>
</dbReference>
<dbReference type="EMBL" id="AP021875">
    <property type="protein sequence ID" value="BBO76571.1"/>
    <property type="molecule type" value="Genomic_DNA"/>
</dbReference>
<gene>
    <name evidence="2" type="ORF">DSCW_39880</name>
</gene>
<feature type="transmembrane region" description="Helical" evidence="1">
    <location>
        <begin position="120"/>
        <end position="139"/>
    </location>
</feature>
<dbReference type="AlphaFoldDB" id="A0A5K7ZA45"/>
<accession>A0A5K7ZA45</accession>
<name>A0A5K7ZA45_9BACT</name>
<feature type="transmembrane region" description="Helical" evidence="1">
    <location>
        <begin position="151"/>
        <end position="167"/>
    </location>
</feature>
<feature type="transmembrane region" description="Helical" evidence="1">
    <location>
        <begin position="198"/>
        <end position="218"/>
    </location>
</feature>
<reference evidence="2 3" key="1">
    <citation type="submission" date="2019-11" db="EMBL/GenBank/DDBJ databases">
        <title>Comparative genomics of hydrocarbon-degrading Desulfosarcina strains.</title>
        <authorList>
            <person name="Watanabe M."/>
            <person name="Kojima H."/>
            <person name="Fukui M."/>
        </authorList>
    </citation>
    <scope>NUCLEOTIDE SEQUENCE [LARGE SCALE GENOMIC DNA]</scope>
    <source>
        <strain evidence="2 3">PP31</strain>
    </source>
</reference>
<keyword evidence="3" id="KW-1185">Reference proteome</keyword>
<dbReference type="RefSeq" id="WP_155305389.1">
    <property type="nucleotide sequence ID" value="NZ_AP021875.1"/>
</dbReference>
<keyword evidence="1" id="KW-0472">Membrane</keyword>
<feature type="transmembrane region" description="Helical" evidence="1">
    <location>
        <begin position="173"/>
        <end position="191"/>
    </location>
</feature>
<sequence length="266" mass="29666">MDILTHSLSGAMAATAIAPFCGKPTYRKLLVIESGTVGAVMPDIDAITRWPGFDATIGRWFDLSRSGRAIYHANLWYSHHNFCHSLASGVLFTLMLAVVFLLVKKGFASRCGAISGLNSWWGYLIAFFIGFCIHLAGDLPTPGSTWHGIKLFWPYTVPVGGLGYIWWWNNYDIFLLLLFGCSINLIVIFLNSGLKSRYLKVAPMLFCAVVIGTAVFQITHRPVRFSDTGGAWSEKESRSLAVQRKIIGDPLYRTMVKMDRSLPFPF</sequence>